<reference evidence="2 3" key="1">
    <citation type="journal article" date="2016" name="Mol. Biol. Evol.">
        <title>Comparative Genomics of Early-Diverging Mushroom-Forming Fungi Provides Insights into the Origins of Lignocellulose Decay Capabilities.</title>
        <authorList>
            <person name="Nagy L.G."/>
            <person name="Riley R."/>
            <person name="Tritt A."/>
            <person name="Adam C."/>
            <person name="Daum C."/>
            <person name="Floudas D."/>
            <person name="Sun H."/>
            <person name="Yadav J.S."/>
            <person name="Pangilinan J."/>
            <person name="Larsson K.H."/>
            <person name="Matsuura K."/>
            <person name="Barry K."/>
            <person name="Labutti K."/>
            <person name="Kuo R."/>
            <person name="Ohm R.A."/>
            <person name="Bhattacharya S.S."/>
            <person name="Shirouzu T."/>
            <person name="Yoshinaga Y."/>
            <person name="Martin F.M."/>
            <person name="Grigoriev I.V."/>
            <person name="Hibbett D.S."/>
        </authorList>
    </citation>
    <scope>NUCLEOTIDE SEQUENCE [LARGE SCALE GENOMIC DNA]</scope>
    <source>
        <strain evidence="2 3">HHB14362 ss-1</strain>
    </source>
</reference>
<feature type="compositionally biased region" description="Polar residues" evidence="1">
    <location>
        <begin position="1"/>
        <end position="15"/>
    </location>
</feature>
<protein>
    <submittedName>
        <fullName evidence="2">Uncharacterized protein</fullName>
    </submittedName>
</protein>
<dbReference type="EMBL" id="KV425629">
    <property type="protein sequence ID" value="KZT19928.1"/>
    <property type="molecule type" value="Genomic_DNA"/>
</dbReference>
<organism evidence="2 3">
    <name type="scientific">Neolentinus lepideus HHB14362 ss-1</name>
    <dbReference type="NCBI Taxonomy" id="1314782"/>
    <lineage>
        <taxon>Eukaryota</taxon>
        <taxon>Fungi</taxon>
        <taxon>Dikarya</taxon>
        <taxon>Basidiomycota</taxon>
        <taxon>Agaricomycotina</taxon>
        <taxon>Agaricomycetes</taxon>
        <taxon>Gloeophyllales</taxon>
        <taxon>Gloeophyllaceae</taxon>
        <taxon>Neolentinus</taxon>
    </lineage>
</organism>
<feature type="region of interest" description="Disordered" evidence="1">
    <location>
        <begin position="200"/>
        <end position="226"/>
    </location>
</feature>
<feature type="compositionally biased region" description="Polar residues" evidence="1">
    <location>
        <begin position="109"/>
        <end position="130"/>
    </location>
</feature>
<dbReference type="Proteomes" id="UP000076761">
    <property type="component" value="Unassembled WGS sequence"/>
</dbReference>
<feature type="compositionally biased region" description="Acidic residues" evidence="1">
    <location>
        <begin position="202"/>
        <end position="215"/>
    </location>
</feature>
<accession>A0A165NPI1</accession>
<sequence>MYTSSIGFSSVTDGSVSPDIQGITPKHAMGREWMLPRTPMPYQSPLFPPLDQLANIHHHALVRIHHQDSHPLDAPLQNHPPPPVLHPFSLEPSPSPSPAHHNLGRSSHRNPISPSANHLPSPTQDGHTINNPFAQQMAWLTSQNTALYQEVTEMCQQYTALETMVKDLHTTHAQSQSQPSNGCSRAAVTRQIHARQCQLQENGDDADDEDTDTEGDQPTNAEDKFGHRNAHRWNEIFASDLSQPLQVAKLLLSKLEVQAFRNAQKAAGSLAEDLAHPDVFFNVQTIEEMEKHTFRGFK</sequence>
<evidence type="ECO:0000256" key="1">
    <source>
        <dbReference type="SAM" id="MobiDB-lite"/>
    </source>
</evidence>
<evidence type="ECO:0000313" key="2">
    <source>
        <dbReference type="EMBL" id="KZT19928.1"/>
    </source>
</evidence>
<proteinExistence type="predicted"/>
<keyword evidence="3" id="KW-1185">Reference proteome</keyword>
<dbReference type="AlphaFoldDB" id="A0A165NPI1"/>
<name>A0A165NPI1_9AGAM</name>
<dbReference type="InParanoid" id="A0A165NPI1"/>
<feature type="region of interest" description="Disordered" evidence="1">
    <location>
        <begin position="70"/>
        <end position="130"/>
    </location>
</feature>
<gene>
    <name evidence="2" type="ORF">NEOLEDRAFT_1151653</name>
</gene>
<evidence type="ECO:0000313" key="3">
    <source>
        <dbReference type="Proteomes" id="UP000076761"/>
    </source>
</evidence>
<feature type="region of interest" description="Disordered" evidence="1">
    <location>
        <begin position="1"/>
        <end position="23"/>
    </location>
</feature>